<organism evidence="1 2">
    <name type="scientific">Pseudalkalibacillus berkeleyi</name>
    <dbReference type="NCBI Taxonomy" id="1069813"/>
    <lineage>
        <taxon>Bacteria</taxon>
        <taxon>Bacillati</taxon>
        <taxon>Bacillota</taxon>
        <taxon>Bacilli</taxon>
        <taxon>Bacillales</taxon>
        <taxon>Fictibacillaceae</taxon>
        <taxon>Pseudalkalibacillus</taxon>
    </lineage>
</organism>
<dbReference type="InterPro" id="IPR025916">
    <property type="entry name" value="YdjO"/>
</dbReference>
<accession>A0ABS9H368</accession>
<evidence type="ECO:0000313" key="1">
    <source>
        <dbReference type="EMBL" id="MCF6138405.1"/>
    </source>
</evidence>
<dbReference type="Proteomes" id="UP001649381">
    <property type="component" value="Unassembled WGS sequence"/>
</dbReference>
<sequence>MAFFSKNQQEPIPEVETKVWSCTSQDCSGWMRDGLSFEAKPACPLCKCEMELETRVLPELS</sequence>
<protein>
    <submittedName>
        <fullName evidence="1">Cold-shock protein</fullName>
    </submittedName>
</protein>
<evidence type="ECO:0000313" key="2">
    <source>
        <dbReference type="Proteomes" id="UP001649381"/>
    </source>
</evidence>
<comment type="caution">
    <text evidence="1">The sequence shown here is derived from an EMBL/GenBank/DDBJ whole genome shotgun (WGS) entry which is preliminary data.</text>
</comment>
<keyword evidence="2" id="KW-1185">Reference proteome</keyword>
<dbReference type="EMBL" id="JAKIJS010000001">
    <property type="protein sequence ID" value="MCF6138405.1"/>
    <property type="molecule type" value="Genomic_DNA"/>
</dbReference>
<dbReference type="RefSeq" id="WP_236334839.1">
    <property type="nucleotide sequence ID" value="NZ_JAKIJS010000001.1"/>
</dbReference>
<proteinExistence type="predicted"/>
<gene>
    <name evidence="1" type="ORF">L2716_11760</name>
</gene>
<reference evidence="1 2" key="1">
    <citation type="submission" date="2022-01" db="EMBL/GenBank/DDBJ databases">
        <title>Alkalihalobacillus sp. EGI L200015, a novel bacterium isolated from a salt lake sediment.</title>
        <authorList>
            <person name="Gao L."/>
            <person name="Fang B.-Z."/>
            <person name="Li W.-J."/>
        </authorList>
    </citation>
    <scope>NUCLEOTIDE SEQUENCE [LARGE SCALE GENOMIC DNA]</scope>
    <source>
        <strain evidence="1 2">KCTC 12718</strain>
    </source>
</reference>
<dbReference type="Pfam" id="PF14169">
    <property type="entry name" value="YdjO"/>
    <property type="match status" value="1"/>
</dbReference>
<name>A0ABS9H368_9BACL</name>